<evidence type="ECO:0000313" key="1">
    <source>
        <dbReference type="EMBL" id="CEK58238.1"/>
    </source>
</evidence>
<protein>
    <submittedName>
        <fullName evidence="1">Uncharacterized protein</fullName>
    </submittedName>
</protein>
<feature type="non-terminal residue" evidence="1">
    <location>
        <position position="1"/>
    </location>
</feature>
<dbReference type="EMBL" id="HACG01011373">
    <property type="protein sequence ID" value="CEK58238.1"/>
    <property type="molecule type" value="Transcribed_RNA"/>
</dbReference>
<organism evidence="1">
    <name type="scientific">Arion vulgaris</name>
    <dbReference type="NCBI Taxonomy" id="1028688"/>
    <lineage>
        <taxon>Eukaryota</taxon>
        <taxon>Metazoa</taxon>
        <taxon>Spiralia</taxon>
        <taxon>Lophotrochozoa</taxon>
        <taxon>Mollusca</taxon>
        <taxon>Gastropoda</taxon>
        <taxon>Heterobranchia</taxon>
        <taxon>Euthyneura</taxon>
        <taxon>Panpulmonata</taxon>
        <taxon>Eupulmonata</taxon>
        <taxon>Stylommatophora</taxon>
        <taxon>Helicina</taxon>
        <taxon>Arionoidea</taxon>
        <taxon>Arionidae</taxon>
        <taxon>Arion</taxon>
    </lineage>
</organism>
<sequence>CFQHPNYMFYKAFKYKSDNRNRILTSGDFFFLKILKEIPVCIGEIELLWKDVASNQFLASLKLYFRPEHTPQGRQDDTGEDEVVTLGDRLVVKLCDLIPLIQHDTQWKYGSTRYCSTSDRCTLRNGDVAEGCDRGVQHNCDG</sequence>
<reference evidence="1" key="1">
    <citation type="submission" date="2014-12" db="EMBL/GenBank/DDBJ databases">
        <title>Insight into the proteome of Arion vulgaris.</title>
        <authorList>
            <person name="Aradska J."/>
            <person name="Bulat T."/>
            <person name="Smidak R."/>
            <person name="Sarate P."/>
            <person name="Gangsoo J."/>
            <person name="Sialana F."/>
            <person name="Bilban M."/>
            <person name="Lubec G."/>
        </authorList>
    </citation>
    <scope>NUCLEOTIDE SEQUENCE</scope>
    <source>
        <tissue evidence="1">Skin</tissue>
    </source>
</reference>
<name>A0A0B6YPR1_9EUPU</name>
<accession>A0A0B6YPR1</accession>
<dbReference type="AlphaFoldDB" id="A0A0B6YPR1"/>
<gene>
    <name evidence="1" type="primary">ORF32418</name>
</gene>
<feature type="non-terminal residue" evidence="1">
    <location>
        <position position="142"/>
    </location>
</feature>
<dbReference type="InterPro" id="IPR043151">
    <property type="entry name" value="BAH_sf"/>
</dbReference>
<proteinExistence type="predicted"/>
<dbReference type="Gene3D" id="2.30.30.490">
    <property type="match status" value="1"/>
</dbReference>